<dbReference type="OrthoDB" id="5370059at2759"/>
<proteinExistence type="predicted"/>
<evidence type="ECO:0000256" key="1">
    <source>
        <dbReference type="ARBA" id="ARBA00022658"/>
    </source>
</evidence>
<keyword evidence="1" id="KW-0344">Guanine-nucleotide releasing factor</keyword>
<dbReference type="Gene3D" id="2.130.10.30">
    <property type="entry name" value="Regulator of chromosome condensation 1/beta-lactamase-inhibitor protein II"/>
    <property type="match status" value="2"/>
</dbReference>
<feature type="repeat" description="RCC1" evidence="3">
    <location>
        <begin position="130"/>
        <end position="185"/>
    </location>
</feature>
<dbReference type="EMBL" id="NPHW01002631">
    <property type="protein sequence ID" value="OXV11052.1"/>
    <property type="molecule type" value="Genomic_DNA"/>
</dbReference>
<dbReference type="Proteomes" id="UP000243515">
    <property type="component" value="Unassembled WGS sequence"/>
</dbReference>
<feature type="repeat" description="RCC1" evidence="3">
    <location>
        <begin position="1"/>
        <end position="65"/>
    </location>
</feature>
<dbReference type="PANTHER" id="PTHR45982">
    <property type="entry name" value="REGULATOR OF CHROMOSOME CONDENSATION"/>
    <property type="match status" value="1"/>
</dbReference>
<dbReference type="PANTHER" id="PTHR45982:SF5">
    <property type="entry name" value="RCC DOMAIN-CONTAINING PROTEIN ATS1"/>
    <property type="match status" value="1"/>
</dbReference>
<evidence type="ECO:0000259" key="4">
    <source>
        <dbReference type="Pfam" id="PF25390"/>
    </source>
</evidence>
<dbReference type="InterPro" id="IPR051553">
    <property type="entry name" value="Ran_GTPase-activating"/>
</dbReference>
<dbReference type="InterPro" id="IPR009091">
    <property type="entry name" value="RCC1/BLIP-II"/>
</dbReference>
<dbReference type="GO" id="GO:0005737">
    <property type="term" value="C:cytoplasm"/>
    <property type="evidence" value="ECO:0007669"/>
    <property type="project" value="TreeGrafter"/>
</dbReference>
<dbReference type="SUPFAM" id="SSF50985">
    <property type="entry name" value="RCC1/BLIP-II"/>
    <property type="match status" value="1"/>
</dbReference>
<evidence type="ECO:0000256" key="2">
    <source>
        <dbReference type="ARBA" id="ARBA00022737"/>
    </source>
</evidence>
<protein>
    <recommendedName>
        <fullName evidence="4">RCC1-like domain-containing protein</fullName>
    </recommendedName>
</protein>
<dbReference type="InterPro" id="IPR058923">
    <property type="entry name" value="RCC1-like_dom"/>
</dbReference>
<dbReference type="GO" id="GO:0005085">
    <property type="term" value="F:guanyl-nucleotide exchange factor activity"/>
    <property type="evidence" value="ECO:0007669"/>
    <property type="project" value="TreeGrafter"/>
</dbReference>
<dbReference type="Pfam" id="PF25390">
    <property type="entry name" value="WD40_RLD"/>
    <property type="match status" value="1"/>
</dbReference>
<comment type="caution">
    <text evidence="5">The sequence shown here is derived from an EMBL/GenBank/DDBJ whole genome shotgun (WGS) entry which is preliminary data.</text>
</comment>
<dbReference type="InterPro" id="IPR000408">
    <property type="entry name" value="Reg_chr_condens"/>
</dbReference>
<keyword evidence="6" id="KW-1185">Reference proteome</keyword>
<sequence length="372" mass="39167">MQLFAFGSNGSGQLGIGHLEDVSTPTKCVFPEEFKLSSPGTSPAGQDAIIRVVAGGNHTLILFRTGAVYATGSTENGRCGFPVADQSTPETGALQPDFRRVLVHLDGRYVDTFKAISATWEASFLVSTDDEVFVLGFGSRGELGLGKGRPETVSCPGRIPEFPPQGTQIVAISSGIGHTVVVLSNGDVYGWGGARKGQLGVAVSERKVLWTPEKVDGILFRATGAACGREFTIVVGSSKTGEFIVIGSDKWGVISGAPQTVIGHSVAASWNGIYVHQPDMSIKAWGRNDRGQLPLSNFPKPKQIAIGSEHAVALLDDQTIVAFGWGEHGNCGPETDAQGNVKERWSRISLAVEDVRAGSVAAGCATSWVITS</sequence>
<dbReference type="AlphaFoldDB" id="A0A232M3X9"/>
<reference evidence="5 6" key="1">
    <citation type="journal article" date="2015" name="Environ. Microbiol.">
        <title>Metagenome sequence of Elaphomyces granulatus from sporocarp tissue reveals Ascomycota ectomycorrhizal fingerprints of genome expansion and a Proteobacteria-rich microbiome.</title>
        <authorList>
            <person name="Quandt C.A."/>
            <person name="Kohler A."/>
            <person name="Hesse C.N."/>
            <person name="Sharpton T.J."/>
            <person name="Martin F."/>
            <person name="Spatafora J.W."/>
        </authorList>
    </citation>
    <scope>NUCLEOTIDE SEQUENCE [LARGE SCALE GENOMIC DNA]</scope>
    <source>
        <strain evidence="5 6">OSC145934</strain>
    </source>
</reference>
<dbReference type="PROSITE" id="PS50012">
    <property type="entry name" value="RCC1_3"/>
    <property type="match status" value="3"/>
</dbReference>
<feature type="domain" description="RCC1-like" evidence="4">
    <location>
        <begin position="2"/>
        <end position="363"/>
    </location>
</feature>
<evidence type="ECO:0000313" key="5">
    <source>
        <dbReference type="EMBL" id="OXV11052.1"/>
    </source>
</evidence>
<keyword evidence="2" id="KW-0677">Repeat</keyword>
<organism evidence="5 6">
    <name type="scientific">Elaphomyces granulatus</name>
    <dbReference type="NCBI Taxonomy" id="519963"/>
    <lineage>
        <taxon>Eukaryota</taxon>
        <taxon>Fungi</taxon>
        <taxon>Dikarya</taxon>
        <taxon>Ascomycota</taxon>
        <taxon>Pezizomycotina</taxon>
        <taxon>Eurotiomycetes</taxon>
        <taxon>Eurotiomycetidae</taxon>
        <taxon>Eurotiales</taxon>
        <taxon>Elaphomycetaceae</taxon>
        <taxon>Elaphomyces</taxon>
    </lineage>
</organism>
<accession>A0A232M3X9</accession>
<dbReference type="PROSITE" id="PS00626">
    <property type="entry name" value="RCC1_2"/>
    <property type="match status" value="1"/>
</dbReference>
<dbReference type="PRINTS" id="PR00633">
    <property type="entry name" value="RCCNDNSATION"/>
</dbReference>
<evidence type="ECO:0000256" key="3">
    <source>
        <dbReference type="PROSITE-ProRule" id="PRU00235"/>
    </source>
</evidence>
<evidence type="ECO:0000313" key="6">
    <source>
        <dbReference type="Proteomes" id="UP000243515"/>
    </source>
</evidence>
<name>A0A232M3X9_9EURO</name>
<gene>
    <name evidence="5" type="ORF">Egran_01188</name>
</gene>
<feature type="repeat" description="RCC1" evidence="3">
    <location>
        <begin position="186"/>
        <end position="238"/>
    </location>
</feature>